<keyword evidence="2" id="KW-0472">Membrane</keyword>
<reference evidence="3 4" key="1">
    <citation type="submission" date="2013-02" db="EMBL/GenBank/DDBJ databases">
        <title>The Genome Annotation of Plasmodium falciparum Vietnam Oak-Knoll (FVO).</title>
        <authorList>
            <consortium name="The Broad Institute Genome Sequencing Platform"/>
            <consortium name="The Broad Institute Genome Sequencing Center for Infectious Disease"/>
            <person name="Neafsey D."/>
            <person name="Hoffman S."/>
            <person name="Volkman S."/>
            <person name="Rosenthal P."/>
            <person name="Walker B."/>
            <person name="Young S.K."/>
            <person name="Zeng Q."/>
            <person name="Gargeya S."/>
            <person name="Fitzgerald M."/>
            <person name="Haas B."/>
            <person name="Abouelleil A."/>
            <person name="Allen A.W."/>
            <person name="Alvarado L."/>
            <person name="Arachchi H.M."/>
            <person name="Berlin A.M."/>
            <person name="Chapman S.B."/>
            <person name="Gainer-Dewar J."/>
            <person name="Goldberg J."/>
            <person name="Griggs A."/>
            <person name="Gujja S."/>
            <person name="Hansen M."/>
            <person name="Howarth C."/>
            <person name="Imamovic A."/>
            <person name="Ireland A."/>
            <person name="Larimer J."/>
            <person name="McCowan C."/>
            <person name="Murphy C."/>
            <person name="Pearson M."/>
            <person name="Poon T.W."/>
            <person name="Priest M."/>
            <person name="Roberts A."/>
            <person name="Saif S."/>
            <person name="Shea T."/>
            <person name="Sisk P."/>
            <person name="Sykes S."/>
            <person name="Wortman J."/>
            <person name="Nusbaum C."/>
            <person name="Birren B."/>
        </authorList>
    </citation>
    <scope>NUCLEOTIDE SEQUENCE [LARGE SCALE GENOMIC DNA]</scope>
    <source>
        <strain evidence="4">Vietnam Oak-Knoll (FVO)</strain>
    </source>
</reference>
<feature type="compositionally biased region" description="Basic residues" evidence="1">
    <location>
        <begin position="82"/>
        <end position="109"/>
    </location>
</feature>
<evidence type="ECO:0000256" key="2">
    <source>
        <dbReference type="SAM" id="Phobius"/>
    </source>
</evidence>
<keyword evidence="2" id="KW-0812">Transmembrane</keyword>
<evidence type="ECO:0000313" key="3">
    <source>
        <dbReference type="EMBL" id="ETW18621.1"/>
    </source>
</evidence>
<accession>A0A024V729</accession>
<sequence>MDLKKCVINLILLFYINKFICYFCFTHNSFGSKNNCFFFLNKNNYIKNINIIDRVKKLSNFELHLIFRKLKDQSMVKSIPGHVRRKKKKKKKKKKGKQKKKQKKKKKKGKQDEEPKKKVNKKLARRKLLKFYKLKRKNEGKEENVFDDKEKYSVFDYIEEKMKNPSNNSFNNKVDINMKENDPLFNEGKKKENILLGEKKEEQQEQQKYILEEQQKYILEEQKKYILEEQQNYILEEPENITSDNDIRNNENTEDDKYNDLENVEKKDVETLSKKEEGKTTKKKKKLKKLKKNMHIGKYNRKVYTYKKKVSIDTIHEYILNKQLKDKYILRRDSLKNVFVNMPLFNFYNFYNFFQIDHVEKYNKSKILNLIYYYLYKYKNNVDNKTKYDLIKIDDIIQKYDKITDDKIKMNHYLEYYINMNNNKYLYMNIDKDYTLKKKITDAFTISNINKVDSLHIHNYKVIWTIRNVQEKLFWRFREMGNIPLTTSAFTFAGKKSFKLKIWIDGHKSSKKNYVSIGLKQLEKYSLLDEYICFSLNGIVRGPFTYLSKEYYQNCYNFCKFDELDLQKDELQLSVYVHDGIV</sequence>
<reference evidence="3 4" key="2">
    <citation type="submission" date="2013-02" db="EMBL/GenBank/DDBJ databases">
        <title>The Genome Sequence of Plasmodium falciparum Vietnam Oak-Knoll (FVO).</title>
        <authorList>
            <consortium name="The Broad Institute Genome Sequencing Platform"/>
            <consortium name="The Broad Institute Genome Sequencing Center for Infectious Disease"/>
            <person name="Neafsey D."/>
            <person name="Cheeseman I."/>
            <person name="Volkman S."/>
            <person name="Adams J."/>
            <person name="Walker B."/>
            <person name="Young S.K."/>
            <person name="Zeng Q."/>
            <person name="Gargeya S."/>
            <person name="Fitzgerald M."/>
            <person name="Haas B."/>
            <person name="Abouelleil A."/>
            <person name="Alvarado L."/>
            <person name="Arachchi H.M."/>
            <person name="Berlin A.M."/>
            <person name="Chapman S.B."/>
            <person name="Dewar J."/>
            <person name="Goldberg J."/>
            <person name="Griggs A."/>
            <person name="Gujja S."/>
            <person name="Hansen M."/>
            <person name="Howarth C."/>
            <person name="Imamovic A."/>
            <person name="Larimer J."/>
            <person name="McCowan C."/>
            <person name="Murphy C."/>
            <person name="Neiman D."/>
            <person name="Pearson M."/>
            <person name="Priest M."/>
            <person name="Roberts A."/>
            <person name="Saif S."/>
            <person name="Shea T."/>
            <person name="Sisk P."/>
            <person name="Sykes S."/>
            <person name="Wortman J."/>
            <person name="Nusbaum C."/>
            <person name="Birren B."/>
        </authorList>
    </citation>
    <scope>NUCLEOTIDE SEQUENCE [LARGE SCALE GENOMIC DNA]</scope>
    <source>
        <strain evidence="4">Vietnam Oak-Knoll (FVO)</strain>
    </source>
</reference>
<feature type="compositionally biased region" description="Basic and acidic residues" evidence="1">
    <location>
        <begin position="245"/>
        <end position="280"/>
    </location>
</feature>
<dbReference type="AlphaFoldDB" id="A0A024V729"/>
<dbReference type="EMBL" id="KI925078">
    <property type="protein sequence ID" value="ETW18621.1"/>
    <property type="molecule type" value="Genomic_DNA"/>
</dbReference>
<feature type="region of interest" description="Disordered" evidence="1">
    <location>
        <begin position="78"/>
        <end position="120"/>
    </location>
</feature>
<feature type="region of interest" description="Disordered" evidence="1">
    <location>
        <begin position="237"/>
        <end position="288"/>
    </location>
</feature>
<feature type="transmembrane region" description="Helical" evidence="2">
    <location>
        <begin position="7"/>
        <end position="25"/>
    </location>
</feature>
<name>A0A024V729_PLAFA</name>
<organism evidence="3 4">
    <name type="scientific">Plasmodium falciparum Vietnam Oak-Knoll</name>
    <name type="common">FVO</name>
    <dbReference type="NCBI Taxonomy" id="1036723"/>
    <lineage>
        <taxon>Eukaryota</taxon>
        <taxon>Sar</taxon>
        <taxon>Alveolata</taxon>
        <taxon>Apicomplexa</taxon>
        <taxon>Aconoidasida</taxon>
        <taxon>Haemosporida</taxon>
        <taxon>Plasmodiidae</taxon>
        <taxon>Plasmodium</taxon>
        <taxon>Plasmodium (Laverania)</taxon>
    </lineage>
</organism>
<proteinExistence type="predicted"/>
<dbReference type="Proteomes" id="UP000030690">
    <property type="component" value="Unassembled WGS sequence"/>
</dbReference>
<keyword evidence="2" id="KW-1133">Transmembrane helix</keyword>
<gene>
    <name evidence="3" type="ORF">PFFVO_02517</name>
</gene>
<evidence type="ECO:0000313" key="4">
    <source>
        <dbReference type="Proteomes" id="UP000030690"/>
    </source>
</evidence>
<protein>
    <submittedName>
        <fullName evidence="3">Uncharacterized protein</fullName>
    </submittedName>
</protein>
<evidence type="ECO:0000256" key="1">
    <source>
        <dbReference type="SAM" id="MobiDB-lite"/>
    </source>
</evidence>
<dbReference type="OrthoDB" id="365182at2759"/>